<feature type="transmembrane region" description="Helical" evidence="1">
    <location>
        <begin position="334"/>
        <end position="352"/>
    </location>
</feature>
<dbReference type="Proteomes" id="UP000480410">
    <property type="component" value="Unassembled WGS sequence"/>
</dbReference>
<organism evidence="2 3">
    <name type="scientific">Pseudomonas brassicae</name>
    <dbReference type="NCBI Taxonomy" id="2708063"/>
    <lineage>
        <taxon>Bacteria</taxon>
        <taxon>Pseudomonadati</taxon>
        <taxon>Pseudomonadota</taxon>
        <taxon>Gammaproteobacteria</taxon>
        <taxon>Pseudomonadales</taxon>
        <taxon>Pseudomonadaceae</taxon>
        <taxon>Pseudomonas</taxon>
    </lineage>
</organism>
<name>A0A6M0CRK8_9PSED</name>
<protein>
    <submittedName>
        <fullName evidence="2">Cell envelope integrity protein CreD</fullName>
    </submittedName>
</protein>
<proteinExistence type="predicted"/>
<keyword evidence="1" id="KW-0472">Membrane</keyword>
<keyword evidence="1" id="KW-1133">Transmembrane helix</keyword>
<dbReference type="PANTHER" id="PTHR30092:SF0">
    <property type="entry name" value="INNER MEMBRANE PROTEIN CRED"/>
    <property type="match status" value="1"/>
</dbReference>
<dbReference type="NCBIfam" id="NF008712">
    <property type="entry name" value="PRK11715.1-1"/>
    <property type="match status" value="1"/>
</dbReference>
<feature type="transmembrane region" description="Helical" evidence="1">
    <location>
        <begin position="304"/>
        <end position="322"/>
    </location>
</feature>
<feature type="transmembrane region" description="Helical" evidence="1">
    <location>
        <begin position="384"/>
        <end position="404"/>
    </location>
</feature>
<feature type="transmembrane region" description="Helical" evidence="1">
    <location>
        <begin position="358"/>
        <end position="377"/>
    </location>
</feature>
<evidence type="ECO:0000313" key="3">
    <source>
        <dbReference type="Proteomes" id="UP000480410"/>
    </source>
</evidence>
<accession>A0A6M0CRK8</accession>
<keyword evidence="1" id="KW-0812">Transmembrane</keyword>
<comment type="caution">
    <text evidence="2">The sequence shown here is derived from an EMBL/GenBank/DDBJ whole genome shotgun (WGS) entry which is preliminary data.</text>
</comment>
<dbReference type="InterPro" id="IPR010364">
    <property type="entry name" value="Uncharacterised_IM_CreD"/>
</dbReference>
<evidence type="ECO:0000313" key="2">
    <source>
        <dbReference type="EMBL" id="NER60141.1"/>
    </source>
</evidence>
<reference evidence="2 3" key="1">
    <citation type="submission" date="2020-02" db="EMBL/GenBank/DDBJ databases">
        <title>Broccoli isolated Pseudomonas sp.</title>
        <authorList>
            <person name="Fujikawa T."/>
            <person name="Sawada H."/>
        </authorList>
    </citation>
    <scope>NUCLEOTIDE SEQUENCE [LARGE SCALE GENOMIC DNA]</scope>
    <source>
        <strain evidence="2 3">MAFF212428</strain>
    </source>
</reference>
<dbReference type="PANTHER" id="PTHR30092">
    <property type="entry name" value="INNER MEMBRANE PROTEIN CRED"/>
    <property type="match status" value="1"/>
</dbReference>
<sequence length="444" mass="48855">MNRTLSLKLGAIALLIVLLLIPLLMIGGLIQDRQAQRDSVLEDIAHSSSYSQQISGPVLVVPYRKVQRSWKSVDGNTEQQTSTVAGHLYFLPETLEVDAKVATELRSRGIYQARLFHADNRISGQFKLPERWGITEDFEDYRFEPAFLAVGISDIRGIEKNLELSVNGQSLAFQAGTGLAWLGGGVHVPLPAVDTRTELRLDYAFGLSLQGTGQLHVLPVGRSTTVNMAANWPHPSFIGNYLPASREIDAQGFSARWQTSFFSTNLEDALAQCVTNNACDDFRGRSFGVSFVDPVDQYLKSERAIKYALLFIALTFAGFFLFEVLKHLSVHPIQYALVGVALAFFYLLLLSLSEHLGFGLAYALSAGGCVLLIGFYLCHVLRSLGRGLGFAAGLLVLYAMLYGLLGAEDYALLMGSLLLFGLLGVFMVLTRRLDWYQVGQGILK</sequence>
<dbReference type="GO" id="GO:0005886">
    <property type="term" value="C:plasma membrane"/>
    <property type="evidence" value="ECO:0007669"/>
    <property type="project" value="TreeGrafter"/>
</dbReference>
<feature type="transmembrane region" description="Helical" evidence="1">
    <location>
        <begin position="410"/>
        <end position="429"/>
    </location>
</feature>
<dbReference type="AlphaFoldDB" id="A0A6M0CRK8"/>
<feature type="transmembrane region" description="Helical" evidence="1">
    <location>
        <begin position="12"/>
        <end position="30"/>
    </location>
</feature>
<evidence type="ECO:0000256" key="1">
    <source>
        <dbReference type="SAM" id="Phobius"/>
    </source>
</evidence>
<dbReference type="EMBL" id="JAAHBV010000188">
    <property type="protein sequence ID" value="NER60141.1"/>
    <property type="molecule type" value="Genomic_DNA"/>
</dbReference>
<dbReference type="Pfam" id="PF06123">
    <property type="entry name" value="CreD"/>
    <property type="match status" value="1"/>
</dbReference>
<gene>
    <name evidence="2" type="primary">creD</name>
    <name evidence="2" type="ORF">G3435_09365</name>
</gene>
<dbReference type="PIRSF" id="PIRSF004548">
    <property type="entry name" value="CreD"/>
    <property type="match status" value="1"/>
</dbReference>